<reference evidence="3 4" key="1">
    <citation type="journal article" date="2011" name="Stand. Genomic Sci.">
        <title>Complete genome sequence of the gliding, heparinolytic Pedobacter saltans type strain (113).</title>
        <authorList>
            <person name="Liolios K."/>
            <person name="Sikorski J."/>
            <person name="Lu M."/>
            <person name="Nolan M."/>
            <person name="Lapidus A."/>
            <person name="Lucas S."/>
            <person name="Hammon N."/>
            <person name="Deshpande S."/>
            <person name="Cheng J.F."/>
            <person name="Tapia R."/>
            <person name="Han C."/>
            <person name="Goodwin L."/>
            <person name="Pitluck S."/>
            <person name="Huntemann M."/>
            <person name="Ivanova N."/>
            <person name="Pagani I."/>
            <person name="Mavromatis K."/>
            <person name="Ovchinikova G."/>
            <person name="Pati A."/>
            <person name="Chen A."/>
            <person name="Palaniappan K."/>
            <person name="Land M."/>
            <person name="Hauser L."/>
            <person name="Brambilla E.M."/>
            <person name="Kotsyurbenko O."/>
            <person name="Rohde M."/>
            <person name="Tindall B.J."/>
            <person name="Abt B."/>
            <person name="Goker M."/>
            <person name="Detter J.C."/>
            <person name="Woyke T."/>
            <person name="Bristow J."/>
            <person name="Eisen J.A."/>
            <person name="Markowitz V."/>
            <person name="Hugenholtz P."/>
            <person name="Klenk H.P."/>
            <person name="Kyrpides N.C."/>
        </authorList>
    </citation>
    <scope>NUCLEOTIDE SEQUENCE [LARGE SCALE GENOMIC DNA]</scope>
    <source>
        <strain evidence="4">ATCC 51119 / DSM 12145 / JCM 21818 / LMG 10337 / NBRC 100064 / NCIMB 13643</strain>
    </source>
</reference>
<protein>
    <submittedName>
        <fullName evidence="3">Tetratricopeptide domain protein</fullName>
    </submittedName>
</protein>
<dbReference type="OrthoDB" id="9771112at2"/>
<dbReference type="PANTHER" id="PTHR10098">
    <property type="entry name" value="RAPSYN-RELATED"/>
    <property type="match status" value="1"/>
</dbReference>
<keyword evidence="1" id="KW-0812">Transmembrane</keyword>
<proteinExistence type="predicted"/>
<dbReference type="AlphaFoldDB" id="F0S5T6"/>
<dbReference type="HOGENOM" id="CLU_002404_2_0_10"/>
<evidence type="ECO:0000313" key="3">
    <source>
        <dbReference type="EMBL" id="ADY51007.1"/>
    </source>
</evidence>
<dbReference type="Gene3D" id="1.25.40.10">
    <property type="entry name" value="Tetratricopeptide repeat domain"/>
    <property type="match status" value="2"/>
</dbReference>
<dbReference type="KEGG" id="psn:Pedsa_0425"/>
<dbReference type="SMART" id="SM00028">
    <property type="entry name" value="TPR"/>
    <property type="match status" value="5"/>
</dbReference>
<gene>
    <name evidence="3" type="ordered locus">Pedsa_0425</name>
</gene>
<dbReference type="InterPro" id="IPR024983">
    <property type="entry name" value="CHAT_dom"/>
</dbReference>
<evidence type="ECO:0000313" key="4">
    <source>
        <dbReference type="Proteomes" id="UP000000310"/>
    </source>
</evidence>
<accession>F0S5T6</accession>
<keyword evidence="1" id="KW-1133">Transmembrane helix</keyword>
<dbReference type="InterPro" id="IPR011990">
    <property type="entry name" value="TPR-like_helical_dom_sf"/>
</dbReference>
<dbReference type="Pfam" id="PF12770">
    <property type="entry name" value="CHAT"/>
    <property type="match status" value="1"/>
</dbReference>
<dbReference type="EMBL" id="CP002545">
    <property type="protein sequence ID" value="ADY51007.1"/>
    <property type="molecule type" value="Genomic_DNA"/>
</dbReference>
<organism evidence="3 4">
    <name type="scientific">Pseudopedobacter saltans (strain ATCC 51119 / DSM 12145 / JCM 21818 / CCUG 39354 / LMG 10337 / NBRC 100064 / NCIMB 13643)</name>
    <name type="common">Pedobacter saltans</name>
    <dbReference type="NCBI Taxonomy" id="762903"/>
    <lineage>
        <taxon>Bacteria</taxon>
        <taxon>Pseudomonadati</taxon>
        <taxon>Bacteroidota</taxon>
        <taxon>Sphingobacteriia</taxon>
        <taxon>Sphingobacteriales</taxon>
        <taxon>Sphingobacteriaceae</taxon>
        <taxon>Pseudopedobacter</taxon>
    </lineage>
</organism>
<dbReference type="Proteomes" id="UP000000310">
    <property type="component" value="Chromosome"/>
</dbReference>
<dbReference type="eggNOG" id="COG4995">
    <property type="taxonomic scope" value="Bacteria"/>
</dbReference>
<evidence type="ECO:0000259" key="2">
    <source>
        <dbReference type="Pfam" id="PF12770"/>
    </source>
</evidence>
<dbReference type="eggNOG" id="COG0457">
    <property type="taxonomic scope" value="Bacteria"/>
</dbReference>
<name>F0S5T6_PSESL</name>
<dbReference type="InterPro" id="IPR019734">
    <property type="entry name" value="TPR_rpt"/>
</dbReference>
<evidence type="ECO:0000256" key="1">
    <source>
        <dbReference type="SAM" id="Phobius"/>
    </source>
</evidence>
<dbReference type="Pfam" id="PF13424">
    <property type="entry name" value="TPR_12"/>
    <property type="match status" value="1"/>
</dbReference>
<feature type="transmembrane region" description="Helical" evidence="1">
    <location>
        <begin position="854"/>
        <end position="874"/>
    </location>
</feature>
<keyword evidence="1" id="KW-0472">Membrane</keyword>
<keyword evidence="4" id="KW-1185">Reference proteome</keyword>
<sequence>MNFKQALIYLFFILSLFTQSVYGNIDDFRDSLKSFKKEDKLTGWIDLGIEEAINNIGQSILYLDETEKGAWRKPKTDEEKEAWLFLLINQGYYQLYHGDINNSINKYESAYSFYQTEKIPIDIEEYILKPLGNNYTRIGDFERAIFIQNQSLDIATAEKNDTLAASIHNNLAITYLSKGNLKEAQKQAELGLQLSKEENNIYGLLYSTKAKILYEQQEYKNALISADKALKYLKQKKSTTYWQISAHDIIANIELKNGNYASAEKHIQEAFNLISTDRKREYSSLYILKSRLYFQKKNYKSALKSIDEGLAILDNQFNETQGFPNTKNLYPEIKLQLALVLKGDILAATNRKEEALTAYLLANQVSELLRSGYTYLSSKKKQQEEAKLNAEKIIETAYSLWLGSKNEKFAKLILETSEKTKARLLFDELKFNQERFASKNKAYTDILKLEQTINYYEKQKRIENTSRFDKKLDNLHFQLSSLRKSNNLQNYVLNISADELTSQIPKKVLALVFFVGNQNTYIITASSMGIASIAKINDSGSQEKEVGNFINTYFYNGPNAMINKPKSFFNESYKIYQSIFSPLKLTGYNDLLIIKDGIYNYLAFDGLISSNRYTKKIKEWPYLISNKKIRYQYSLYNLNKTDKGYDNLLFSGFFLSKTSDNPTVIPSVNYEYNALKNMIDGRFYSNERVNSDILKDKIETSNILHISSHAHLSDSTAEPVLELFNEKFYLFEIEPNRSFPNLVVLNACQTGNGEFISGEGIESLARGFLAAGTKAVISSLWRVNDEAGAKILVLFYKNLLKSTSPVDALRMAKLNWIHSHKTSDIMALPYYWDNTVYTGSDMQITFNKAFNKTFYIIVAAIIATILALIIIVYLSRKPKA</sequence>
<dbReference type="SUPFAM" id="SSF48452">
    <property type="entry name" value="TPR-like"/>
    <property type="match status" value="2"/>
</dbReference>
<feature type="domain" description="CHAT" evidence="2">
    <location>
        <begin position="574"/>
        <end position="833"/>
    </location>
</feature>
<dbReference type="STRING" id="762903.Pedsa_0425"/>
<dbReference type="RefSeq" id="WP_013631510.1">
    <property type="nucleotide sequence ID" value="NC_015177.1"/>
</dbReference>
<reference evidence="4" key="2">
    <citation type="submission" date="2011-02" db="EMBL/GenBank/DDBJ databases">
        <title>The complete genome of Pedobacter saltans DSM 12145.</title>
        <authorList>
            <consortium name="US DOE Joint Genome Institute (JGI-PGF)"/>
            <person name="Lucas S."/>
            <person name="Copeland A."/>
            <person name="Lapidus A."/>
            <person name="Bruce D."/>
            <person name="Goodwin L."/>
            <person name="Pitluck S."/>
            <person name="Kyrpides N."/>
            <person name="Mavromatis K."/>
            <person name="Pagani I."/>
            <person name="Ivanova N."/>
            <person name="Ovchinnikova G."/>
            <person name="Lu M."/>
            <person name="Detter J.C."/>
            <person name="Han C."/>
            <person name="Land M."/>
            <person name="Hauser L."/>
            <person name="Markowitz V."/>
            <person name="Cheng J.-F."/>
            <person name="Hugenholtz P."/>
            <person name="Woyke T."/>
            <person name="Wu D."/>
            <person name="Tindall B."/>
            <person name="Pomrenke H.G."/>
            <person name="Brambilla E."/>
            <person name="Klenk H.-P."/>
            <person name="Eisen J.A."/>
        </authorList>
    </citation>
    <scope>NUCLEOTIDE SEQUENCE [LARGE SCALE GENOMIC DNA]</scope>
    <source>
        <strain evidence="4">ATCC 51119 / DSM 12145 / JCM 21818 / LMG 10337 / NBRC 100064 / NCIMB 13643</strain>
    </source>
</reference>